<gene>
    <name evidence="2" type="ORF">EPI10_003903</name>
</gene>
<dbReference type="PANTHER" id="PTHR33067">
    <property type="entry name" value="RNA-DIRECTED DNA POLYMERASE-RELATED"/>
    <property type="match status" value="1"/>
</dbReference>
<feature type="region of interest" description="Disordered" evidence="1">
    <location>
        <begin position="1"/>
        <end position="20"/>
    </location>
</feature>
<organism evidence="2 3">
    <name type="scientific">Gossypium australe</name>
    <dbReference type="NCBI Taxonomy" id="47621"/>
    <lineage>
        <taxon>Eukaryota</taxon>
        <taxon>Viridiplantae</taxon>
        <taxon>Streptophyta</taxon>
        <taxon>Embryophyta</taxon>
        <taxon>Tracheophyta</taxon>
        <taxon>Spermatophyta</taxon>
        <taxon>Magnoliopsida</taxon>
        <taxon>eudicotyledons</taxon>
        <taxon>Gunneridae</taxon>
        <taxon>Pentapetalae</taxon>
        <taxon>rosids</taxon>
        <taxon>malvids</taxon>
        <taxon>Malvales</taxon>
        <taxon>Malvaceae</taxon>
        <taxon>Malvoideae</taxon>
        <taxon>Gossypium</taxon>
    </lineage>
</organism>
<name>A0A5B6UIK7_9ROSI</name>
<dbReference type="InterPro" id="IPR021109">
    <property type="entry name" value="Peptidase_aspartic_dom_sf"/>
</dbReference>
<comment type="caution">
    <text evidence="2">The sequence shown here is derived from an EMBL/GenBank/DDBJ whole genome shotgun (WGS) entry which is preliminary data.</text>
</comment>
<dbReference type="PANTHER" id="PTHR33067:SF32">
    <property type="entry name" value="ASPARTIC PEPTIDASE DDI1-TYPE DOMAIN-CONTAINING PROTEIN"/>
    <property type="match status" value="1"/>
</dbReference>
<reference evidence="3" key="1">
    <citation type="journal article" date="2019" name="Plant Biotechnol. J.">
        <title>Genome sequencing of the Australian wild diploid species Gossypium australe highlights disease resistance and delayed gland morphogenesis.</title>
        <authorList>
            <person name="Cai Y."/>
            <person name="Cai X."/>
            <person name="Wang Q."/>
            <person name="Wang P."/>
            <person name="Zhang Y."/>
            <person name="Cai C."/>
            <person name="Xu Y."/>
            <person name="Wang K."/>
            <person name="Zhou Z."/>
            <person name="Wang C."/>
            <person name="Geng S."/>
            <person name="Li B."/>
            <person name="Dong Q."/>
            <person name="Hou Y."/>
            <person name="Wang H."/>
            <person name="Ai P."/>
            <person name="Liu Z."/>
            <person name="Yi F."/>
            <person name="Sun M."/>
            <person name="An G."/>
            <person name="Cheng J."/>
            <person name="Zhang Y."/>
            <person name="Shi Q."/>
            <person name="Xie Y."/>
            <person name="Shi X."/>
            <person name="Chang Y."/>
            <person name="Huang F."/>
            <person name="Chen Y."/>
            <person name="Hong S."/>
            <person name="Mi L."/>
            <person name="Sun Q."/>
            <person name="Zhang L."/>
            <person name="Zhou B."/>
            <person name="Peng R."/>
            <person name="Zhang X."/>
            <person name="Liu F."/>
        </authorList>
    </citation>
    <scope>NUCLEOTIDE SEQUENCE [LARGE SCALE GENOMIC DNA]</scope>
    <source>
        <strain evidence="3">cv. PA1801</strain>
    </source>
</reference>
<protein>
    <submittedName>
        <fullName evidence="2">Aspartic peptidase</fullName>
    </submittedName>
</protein>
<dbReference type="Proteomes" id="UP000325315">
    <property type="component" value="Unassembled WGS sequence"/>
</dbReference>
<evidence type="ECO:0000313" key="2">
    <source>
        <dbReference type="EMBL" id="KAA3457193.1"/>
    </source>
</evidence>
<dbReference type="CDD" id="cd00303">
    <property type="entry name" value="retropepsin_like"/>
    <property type="match status" value="1"/>
</dbReference>
<accession>A0A5B6UIK7</accession>
<dbReference type="OrthoDB" id="1937287at2759"/>
<dbReference type="AlphaFoldDB" id="A0A5B6UIK7"/>
<sequence length="301" mass="34439">MEKQSRQMEGRPSPPFPQRFQKSKQDVQFKKFLEVLKQLHTNIPLVEALEQMPNYVKFMKDILLKKKRLAEFEIVAFTKGCTIMLRNKLQLKLKVPGSFTIRYSIGNHYVGKDLCDLGASINLMPMKGETTNVTLQLADRSYAHPEGKIEDVLVRVDKFIFPAYFIIMECEADNDVPIILGRPFLATVQEKFEDSFFNTLENDADLCKLIDAGMIANLDKQIGNGSRRSFESLNSSDHSFKPLRPSIEDPPMLELKPLPVHLEHAYLGYKNILPVVIYAKLMADHEAQLLEVLRKSRKVLG</sequence>
<evidence type="ECO:0000256" key="1">
    <source>
        <dbReference type="SAM" id="MobiDB-lite"/>
    </source>
</evidence>
<dbReference type="EMBL" id="SMMG02000011">
    <property type="protein sequence ID" value="KAA3457193.1"/>
    <property type="molecule type" value="Genomic_DNA"/>
</dbReference>
<evidence type="ECO:0000313" key="3">
    <source>
        <dbReference type="Proteomes" id="UP000325315"/>
    </source>
</evidence>
<keyword evidence="3" id="KW-1185">Reference proteome</keyword>
<dbReference type="Gene3D" id="2.40.70.10">
    <property type="entry name" value="Acid Proteases"/>
    <property type="match status" value="1"/>
</dbReference>
<proteinExistence type="predicted"/>